<dbReference type="Proteomes" id="UP000249417">
    <property type="component" value="Unassembled WGS sequence"/>
</dbReference>
<gene>
    <name evidence="1" type="ORF">DI551_09620</name>
</gene>
<proteinExistence type="predicted"/>
<organism evidence="1 2">
    <name type="scientific">Micavibrio aeruginosavorus</name>
    <dbReference type="NCBI Taxonomy" id="349221"/>
    <lineage>
        <taxon>Bacteria</taxon>
        <taxon>Pseudomonadati</taxon>
        <taxon>Bdellovibrionota</taxon>
        <taxon>Bdellovibrionia</taxon>
        <taxon>Bdellovibrionales</taxon>
        <taxon>Pseudobdellovibrionaceae</taxon>
        <taxon>Micavibrio</taxon>
    </lineage>
</organism>
<evidence type="ECO:0000313" key="1">
    <source>
        <dbReference type="EMBL" id="PZQ44673.1"/>
    </source>
</evidence>
<dbReference type="SUPFAM" id="SSF109604">
    <property type="entry name" value="HD-domain/PDEase-like"/>
    <property type="match status" value="1"/>
</dbReference>
<evidence type="ECO:0000313" key="2">
    <source>
        <dbReference type="Proteomes" id="UP000249417"/>
    </source>
</evidence>
<reference evidence="1 2" key="1">
    <citation type="submission" date="2017-08" db="EMBL/GenBank/DDBJ databases">
        <title>Infants hospitalized years apart are colonized by the same room-sourced microbial strains.</title>
        <authorList>
            <person name="Brooks B."/>
            <person name="Olm M.R."/>
            <person name="Firek B.A."/>
            <person name="Baker R."/>
            <person name="Thomas B.C."/>
            <person name="Morowitz M.J."/>
            <person name="Banfield J.F."/>
        </authorList>
    </citation>
    <scope>NUCLEOTIDE SEQUENCE [LARGE SCALE GENOMIC DNA]</scope>
    <source>
        <strain evidence="1">S2_005_002_R2_29</strain>
    </source>
</reference>
<dbReference type="Gene3D" id="1.10.3210.10">
    <property type="entry name" value="Hypothetical protein af1432"/>
    <property type="match status" value="1"/>
</dbReference>
<dbReference type="AlphaFoldDB" id="A0A2W5PQ88"/>
<protein>
    <submittedName>
        <fullName evidence="1">Uncharacterized protein</fullName>
    </submittedName>
</protein>
<comment type="caution">
    <text evidence="1">The sequence shown here is derived from an EMBL/GenBank/DDBJ whole genome shotgun (WGS) entry which is preliminary data.</text>
</comment>
<sequence length="238" mass="26594">MNYMTRIKPSGLDGLLSSYDHDEDIFALLKARATEKYLSYDPDFGPYLLGHSERVARDTEHFMLHEGYDAQTARKAGSNMFFHDGGKTLQSIELWRLTVEKRSLTDAQKQERPNHGPLGEPFIDGIVDELGLPRTKNLTACLEAMKYQMVYHHERLNGTGPQGLAAAQMDPILQIITIIDTVDGKYKAKTLSEIFEDMGGAKHAGQFNLDMIESLKAFHAKANTPMHSSPVLAKQAIS</sequence>
<accession>A0A2W5PQ88</accession>
<name>A0A2W5PQ88_9BACT</name>
<dbReference type="EMBL" id="QFQB01000082">
    <property type="protein sequence ID" value="PZQ44673.1"/>
    <property type="molecule type" value="Genomic_DNA"/>
</dbReference>